<dbReference type="InterPro" id="IPR029442">
    <property type="entry name" value="GyrI-like"/>
</dbReference>
<accession>A0A1P8F7Q3</accession>
<dbReference type="STRING" id="1839801.Dform_01168"/>
<keyword evidence="3" id="KW-1185">Reference proteome</keyword>
<dbReference type="PIRSF" id="PIRSF031644">
    <property type="entry name" value="UCP031644"/>
    <property type="match status" value="1"/>
</dbReference>
<dbReference type="InterPro" id="IPR008319">
    <property type="entry name" value="GyrI-like_CCH_Lin2189-like"/>
</dbReference>
<evidence type="ECO:0000313" key="3">
    <source>
        <dbReference type="Proteomes" id="UP000185934"/>
    </source>
</evidence>
<protein>
    <recommendedName>
        <fullName evidence="1">GyrI-like small molecule binding domain-containing protein</fullName>
    </recommendedName>
</protein>
<evidence type="ECO:0000259" key="1">
    <source>
        <dbReference type="Pfam" id="PF06445"/>
    </source>
</evidence>
<evidence type="ECO:0000313" key="2">
    <source>
        <dbReference type="EMBL" id="APV44501.1"/>
    </source>
</evidence>
<dbReference type="Gene3D" id="3.20.80.10">
    <property type="entry name" value="Regulatory factor, effector binding domain"/>
    <property type="match status" value="1"/>
</dbReference>
<feature type="domain" description="GyrI-like small molecule binding" evidence="1">
    <location>
        <begin position="28"/>
        <end position="203"/>
    </location>
</feature>
<dbReference type="Proteomes" id="UP000185934">
    <property type="component" value="Chromosome"/>
</dbReference>
<dbReference type="SUPFAM" id="SSF55136">
    <property type="entry name" value="Probable bacterial effector-binding domain"/>
    <property type="match status" value="1"/>
</dbReference>
<reference evidence="3" key="1">
    <citation type="submission" date="2016-11" db="EMBL/GenBank/DDBJ databases">
        <title>Dehalogenimonas formicexedens sp. nov., a chlorinated alkane respiring bacterium isolated from contaminated groundwater.</title>
        <authorList>
            <person name="Key T.A."/>
            <person name="Bowman K.S."/>
            <person name="Lee I."/>
            <person name="Chun J."/>
            <person name="Albuquerque L."/>
            <person name="da Costa M.S."/>
            <person name="Rainey F.A."/>
            <person name="Moe W.M."/>
        </authorList>
    </citation>
    <scope>NUCLEOTIDE SEQUENCE [LARGE SCALE GENOMIC DNA]</scope>
    <source>
        <strain evidence="3">NSZ-14</strain>
    </source>
</reference>
<dbReference type="Pfam" id="PF06445">
    <property type="entry name" value="GyrI-like"/>
    <property type="match status" value="1"/>
</dbReference>
<sequence length="209" mass="23903">MVDRPTETIDLKKQLKHLYNPPVGKAVFVEVPEFSYLMVDGRGLPDGPDAIAAIEALYSVAYALKFSVKKEQAIDFSVMPLEGLWWSNNMDDFVHTNKAGWLWTYMIMQPEFITHALVEKVIDEVRKKKNPPALGKVRFASLAEGMSAQIMHIGPYSEEGPNIEKIHRLIKESGHTFEGARQKHHEIYLSDPRRTAPEKWKTVVRQPYV</sequence>
<name>A0A1P8F7Q3_9CHLR</name>
<dbReference type="InterPro" id="IPR011256">
    <property type="entry name" value="Reg_factor_effector_dom_sf"/>
</dbReference>
<dbReference type="EMBL" id="CP018258">
    <property type="protein sequence ID" value="APV44501.1"/>
    <property type="molecule type" value="Genomic_DNA"/>
</dbReference>
<proteinExistence type="predicted"/>
<gene>
    <name evidence="2" type="ORF">Dform_01168</name>
</gene>
<dbReference type="KEGG" id="dfo:Dform_01168"/>
<dbReference type="AlphaFoldDB" id="A0A1P8F7Q3"/>
<organism evidence="2 3">
    <name type="scientific">Dehalogenimonas formicexedens</name>
    <dbReference type="NCBI Taxonomy" id="1839801"/>
    <lineage>
        <taxon>Bacteria</taxon>
        <taxon>Bacillati</taxon>
        <taxon>Chloroflexota</taxon>
        <taxon>Dehalococcoidia</taxon>
        <taxon>Dehalococcoidales</taxon>
        <taxon>Dehalococcoidaceae</taxon>
        <taxon>Dehalogenimonas</taxon>
    </lineage>
</organism>